<accession>A0A382TGA3</accession>
<dbReference type="GO" id="GO:0006790">
    <property type="term" value="P:sulfur compound metabolic process"/>
    <property type="evidence" value="ECO:0007669"/>
    <property type="project" value="TreeGrafter"/>
</dbReference>
<sequence>MQYKRIEVEPLSGSIGAVIRGVDCGKNLTDSVIEEVRHAWLQHLVIFFRDQQLRPDQQLAFARRLGKVVAYPMVKGLPDFPEVVPVIKYPNEKFNFGGLWHADTTYLEEPPMAGLLLAREVPPVGGDTLFANMYLAYETLSKGMQSLVEGLTVVQSSAKPDAARSREERVKANAKKEGRVLVAEHPAVKLHPETNRKALYVNFGHSVRFKEMTEEESQPILDYLFRHQVRPEFTCRFRWTEGAMALWDNRCTQHNPMNDYHGSTRVMHRISIG</sequence>
<dbReference type="EMBL" id="UINC01136201">
    <property type="protein sequence ID" value="SVD20825.1"/>
    <property type="molecule type" value="Genomic_DNA"/>
</dbReference>
<reference evidence="7" key="1">
    <citation type="submission" date="2018-05" db="EMBL/GenBank/DDBJ databases">
        <authorList>
            <person name="Lanie J.A."/>
            <person name="Ng W.-L."/>
            <person name="Kazmierczak K.M."/>
            <person name="Andrzejewski T.M."/>
            <person name="Davidsen T.M."/>
            <person name="Wayne K.J."/>
            <person name="Tettelin H."/>
            <person name="Glass J.I."/>
            <person name="Rusch D."/>
            <person name="Podicherti R."/>
            <person name="Tsui H.-C.T."/>
            <person name="Winkler M.E."/>
        </authorList>
    </citation>
    <scope>NUCLEOTIDE SEQUENCE</scope>
</reference>
<dbReference type="SUPFAM" id="SSF51197">
    <property type="entry name" value="Clavaminate synthase-like"/>
    <property type="match status" value="1"/>
</dbReference>
<dbReference type="InterPro" id="IPR042098">
    <property type="entry name" value="TauD-like_sf"/>
</dbReference>
<dbReference type="Gene3D" id="3.60.130.10">
    <property type="entry name" value="Clavaminate synthase-like"/>
    <property type="match status" value="1"/>
</dbReference>
<dbReference type="GO" id="GO:0000908">
    <property type="term" value="F:taurine dioxygenase activity"/>
    <property type="evidence" value="ECO:0007669"/>
    <property type="project" value="TreeGrafter"/>
</dbReference>
<dbReference type="GO" id="GO:0046872">
    <property type="term" value="F:metal ion binding"/>
    <property type="evidence" value="ECO:0007669"/>
    <property type="project" value="UniProtKB-KW"/>
</dbReference>
<keyword evidence="2" id="KW-0479">Metal-binding</keyword>
<proteinExistence type="inferred from homology"/>
<evidence type="ECO:0000256" key="1">
    <source>
        <dbReference type="ARBA" id="ARBA00005896"/>
    </source>
</evidence>
<evidence type="ECO:0000256" key="2">
    <source>
        <dbReference type="ARBA" id="ARBA00022723"/>
    </source>
</evidence>
<name>A0A382TGA3_9ZZZZ</name>
<gene>
    <name evidence="7" type="ORF">METZ01_LOCUS373679</name>
</gene>
<comment type="similarity">
    <text evidence="1">Belongs to the TfdA dioxygenase family.</text>
</comment>
<evidence type="ECO:0000313" key="7">
    <source>
        <dbReference type="EMBL" id="SVD20825.1"/>
    </source>
</evidence>
<evidence type="ECO:0000259" key="6">
    <source>
        <dbReference type="Pfam" id="PF02668"/>
    </source>
</evidence>
<evidence type="ECO:0000256" key="4">
    <source>
        <dbReference type="ARBA" id="ARBA00023002"/>
    </source>
</evidence>
<keyword evidence="5" id="KW-0408">Iron</keyword>
<dbReference type="PANTHER" id="PTHR30468">
    <property type="entry name" value="ALPHA-KETOGLUTARATE-DEPENDENT SULFONATE DIOXYGENASE"/>
    <property type="match status" value="1"/>
</dbReference>
<organism evidence="7">
    <name type="scientific">marine metagenome</name>
    <dbReference type="NCBI Taxonomy" id="408172"/>
    <lineage>
        <taxon>unclassified sequences</taxon>
        <taxon>metagenomes</taxon>
        <taxon>ecological metagenomes</taxon>
    </lineage>
</organism>
<dbReference type="GO" id="GO:0005737">
    <property type="term" value="C:cytoplasm"/>
    <property type="evidence" value="ECO:0007669"/>
    <property type="project" value="TreeGrafter"/>
</dbReference>
<dbReference type="Pfam" id="PF02668">
    <property type="entry name" value="TauD"/>
    <property type="match status" value="1"/>
</dbReference>
<keyword evidence="4" id="KW-0560">Oxidoreductase</keyword>
<evidence type="ECO:0000256" key="3">
    <source>
        <dbReference type="ARBA" id="ARBA00022964"/>
    </source>
</evidence>
<dbReference type="InterPro" id="IPR003819">
    <property type="entry name" value="TauD/TfdA-like"/>
</dbReference>
<dbReference type="PANTHER" id="PTHR30468:SF1">
    <property type="entry name" value="ALPHA-KETOGLUTARATE-DEPENDENT SULFONATE DIOXYGENASE"/>
    <property type="match status" value="1"/>
</dbReference>
<dbReference type="InterPro" id="IPR051323">
    <property type="entry name" value="AtsK-like"/>
</dbReference>
<dbReference type="AlphaFoldDB" id="A0A382TGA3"/>
<protein>
    <recommendedName>
        <fullName evidence="6">TauD/TfdA-like domain-containing protein</fullName>
    </recommendedName>
</protein>
<evidence type="ECO:0000256" key="5">
    <source>
        <dbReference type="ARBA" id="ARBA00023004"/>
    </source>
</evidence>
<feature type="domain" description="TauD/TfdA-like" evidence="6">
    <location>
        <begin position="7"/>
        <end position="270"/>
    </location>
</feature>
<keyword evidence="3" id="KW-0223">Dioxygenase</keyword>